<dbReference type="SFLD" id="SFLDG01020">
    <property type="entry name" value="Terpene_Cyclase_Like_2"/>
    <property type="match status" value="1"/>
</dbReference>
<keyword evidence="5 6" id="KW-0456">Lyase</keyword>
<dbReference type="GO" id="GO:0046872">
    <property type="term" value="F:metal ion binding"/>
    <property type="evidence" value="ECO:0007669"/>
    <property type="project" value="UniProtKB-KW"/>
</dbReference>
<evidence type="ECO:0000256" key="2">
    <source>
        <dbReference type="ARBA" id="ARBA00006333"/>
    </source>
</evidence>
<dbReference type="InterPro" id="IPR008949">
    <property type="entry name" value="Isoprenoid_synthase_dom_sf"/>
</dbReference>
<dbReference type="PANTHER" id="PTHR35201:SF4">
    <property type="entry name" value="BETA-PINACENE SYNTHASE-RELATED"/>
    <property type="match status" value="1"/>
</dbReference>
<dbReference type="GO" id="GO:0010333">
    <property type="term" value="F:terpene synthase activity"/>
    <property type="evidence" value="ECO:0007669"/>
    <property type="project" value="InterPro"/>
</dbReference>
<dbReference type="EMBL" id="KQ085966">
    <property type="protein sequence ID" value="KLO13042.1"/>
    <property type="molecule type" value="Genomic_DNA"/>
</dbReference>
<keyword evidence="8" id="KW-1185">Reference proteome</keyword>
<keyword evidence="3 6" id="KW-0479">Metal-binding</keyword>
<comment type="cofactor">
    <cofactor evidence="1 6">
        <name>Mg(2+)</name>
        <dbReference type="ChEBI" id="CHEBI:18420"/>
    </cofactor>
</comment>
<proteinExistence type="inferred from homology"/>
<dbReference type="SUPFAM" id="SSF48576">
    <property type="entry name" value="Terpenoid synthases"/>
    <property type="match status" value="1"/>
</dbReference>
<dbReference type="InterPro" id="IPR034686">
    <property type="entry name" value="Terpene_cyclase-like_2"/>
</dbReference>
<evidence type="ECO:0000256" key="4">
    <source>
        <dbReference type="ARBA" id="ARBA00022842"/>
    </source>
</evidence>
<dbReference type="GO" id="GO:0008299">
    <property type="term" value="P:isoprenoid biosynthetic process"/>
    <property type="evidence" value="ECO:0007669"/>
    <property type="project" value="UniProtKB-ARBA"/>
</dbReference>
<dbReference type="Proteomes" id="UP000053477">
    <property type="component" value="Unassembled WGS sequence"/>
</dbReference>
<dbReference type="OrthoDB" id="2861623at2759"/>
<protein>
    <recommendedName>
        <fullName evidence="6">Terpene synthase</fullName>
        <ecNumber evidence="6">4.2.3.-</ecNumber>
    </recommendedName>
</protein>
<evidence type="ECO:0000256" key="3">
    <source>
        <dbReference type="ARBA" id="ARBA00022723"/>
    </source>
</evidence>
<reference evidence="7 8" key="1">
    <citation type="submission" date="2015-04" db="EMBL/GenBank/DDBJ databases">
        <title>Complete genome sequence of Schizopora paradoxa KUC8140, a cosmopolitan wood degrader in East Asia.</title>
        <authorList>
            <consortium name="DOE Joint Genome Institute"/>
            <person name="Min B."/>
            <person name="Park H."/>
            <person name="Jang Y."/>
            <person name="Kim J.-J."/>
            <person name="Kim K.H."/>
            <person name="Pangilinan J."/>
            <person name="Lipzen A."/>
            <person name="Riley R."/>
            <person name="Grigoriev I.V."/>
            <person name="Spatafora J.W."/>
            <person name="Choi I.-G."/>
        </authorList>
    </citation>
    <scope>NUCLEOTIDE SEQUENCE [LARGE SCALE GENOMIC DNA]</scope>
    <source>
        <strain evidence="7 8">KUC8140</strain>
    </source>
</reference>
<organism evidence="7 8">
    <name type="scientific">Schizopora paradoxa</name>
    <dbReference type="NCBI Taxonomy" id="27342"/>
    <lineage>
        <taxon>Eukaryota</taxon>
        <taxon>Fungi</taxon>
        <taxon>Dikarya</taxon>
        <taxon>Basidiomycota</taxon>
        <taxon>Agaricomycotina</taxon>
        <taxon>Agaricomycetes</taxon>
        <taxon>Hymenochaetales</taxon>
        <taxon>Schizoporaceae</taxon>
        <taxon>Schizopora</taxon>
    </lineage>
</organism>
<evidence type="ECO:0000256" key="6">
    <source>
        <dbReference type="RuleBase" id="RU366034"/>
    </source>
</evidence>
<evidence type="ECO:0000256" key="5">
    <source>
        <dbReference type="ARBA" id="ARBA00023239"/>
    </source>
</evidence>
<dbReference type="Gene3D" id="1.10.600.10">
    <property type="entry name" value="Farnesyl Diphosphate Synthase"/>
    <property type="match status" value="1"/>
</dbReference>
<dbReference type="Pfam" id="PF19086">
    <property type="entry name" value="Terpene_syn_C_2"/>
    <property type="match status" value="1"/>
</dbReference>
<evidence type="ECO:0000313" key="7">
    <source>
        <dbReference type="EMBL" id="KLO13042.1"/>
    </source>
</evidence>
<dbReference type="PANTHER" id="PTHR35201">
    <property type="entry name" value="TERPENE SYNTHASE"/>
    <property type="match status" value="1"/>
</dbReference>
<gene>
    <name evidence="7" type="ORF">SCHPADRAFT_828604</name>
</gene>
<sequence length="339" mass="38729">MSSCDKIILPDLAADCPFKWSVNPHYERARDESCAWIESFKVFTDRKGALFKIYNSELLAALTYPYAGFEEIRTCCDFINLLFVFDEISDELNGVEARELGVIVLKALNGTYTKGSVMSKMSEEFRDRFLKKASPKCLERFIAHCANYILAVSREAGLRKDGEVLDLANYMTLRRENSAVQTCFALFEYIHGIDLPDEVFENPVFMRMYWQGIDAVCLSNDLYSFSMERAKGLDGNNFVTVAMREKRMGIQEAADYTAAEFTARVAKFLEDEKALPSFGSDIDVGVQKYVFSITQWVIGNIMWSFDTPRYFGVHHDEVKKTRVVYVKNRGDDADAHLLD</sequence>
<name>A0A0H2RN75_9AGAM</name>
<keyword evidence="4 6" id="KW-0460">Magnesium</keyword>
<evidence type="ECO:0000256" key="1">
    <source>
        <dbReference type="ARBA" id="ARBA00001946"/>
    </source>
</evidence>
<accession>A0A0H2RN75</accession>
<dbReference type="SFLD" id="SFLDS00005">
    <property type="entry name" value="Isoprenoid_Synthase_Type_I"/>
    <property type="match status" value="1"/>
</dbReference>
<dbReference type="InParanoid" id="A0A0H2RN75"/>
<comment type="similarity">
    <text evidence="2 6">Belongs to the terpene synthase family.</text>
</comment>
<dbReference type="AlphaFoldDB" id="A0A0H2RN75"/>
<dbReference type="EC" id="4.2.3.-" evidence="6"/>
<evidence type="ECO:0000313" key="8">
    <source>
        <dbReference type="Proteomes" id="UP000053477"/>
    </source>
</evidence>